<protein>
    <recommendedName>
        <fullName evidence="2">SAP domain-containing protein</fullName>
    </recommendedName>
</protein>
<keyword evidence="4" id="KW-1185">Reference proteome</keyword>
<gene>
    <name evidence="3" type="ORF">AB1Y20_022060</name>
</gene>
<dbReference type="AlphaFoldDB" id="A0AB34JII6"/>
<evidence type="ECO:0000313" key="3">
    <source>
        <dbReference type="EMBL" id="KAL1520479.1"/>
    </source>
</evidence>
<feature type="compositionally biased region" description="Basic and acidic residues" evidence="1">
    <location>
        <begin position="176"/>
        <end position="186"/>
    </location>
</feature>
<feature type="compositionally biased region" description="Low complexity" evidence="1">
    <location>
        <begin position="134"/>
        <end position="148"/>
    </location>
</feature>
<dbReference type="SUPFAM" id="SSF68906">
    <property type="entry name" value="SAP domain"/>
    <property type="match status" value="1"/>
</dbReference>
<evidence type="ECO:0000256" key="1">
    <source>
        <dbReference type="SAM" id="MobiDB-lite"/>
    </source>
</evidence>
<dbReference type="Proteomes" id="UP001515480">
    <property type="component" value="Unassembled WGS sequence"/>
</dbReference>
<name>A0AB34JII6_PRYPA</name>
<comment type="caution">
    <text evidence="3">The sequence shown here is derived from an EMBL/GenBank/DDBJ whole genome shotgun (WGS) entry which is preliminary data.</text>
</comment>
<dbReference type="EMBL" id="JBGBPQ010000008">
    <property type="protein sequence ID" value="KAL1520479.1"/>
    <property type="molecule type" value="Genomic_DNA"/>
</dbReference>
<reference evidence="3 4" key="1">
    <citation type="journal article" date="2024" name="Science">
        <title>Giant polyketide synthase enzymes in the biosynthesis of giant marine polyether toxins.</title>
        <authorList>
            <person name="Fallon T.R."/>
            <person name="Shende V.V."/>
            <person name="Wierzbicki I.H."/>
            <person name="Pendleton A.L."/>
            <person name="Watervoot N.F."/>
            <person name="Auber R.P."/>
            <person name="Gonzalez D.J."/>
            <person name="Wisecaver J.H."/>
            <person name="Moore B.S."/>
        </authorList>
    </citation>
    <scope>NUCLEOTIDE SEQUENCE [LARGE SCALE GENOMIC DNA]</scope>
    <source>
        <strain evidence="3 4">12B1</strain>
    </source>
</reference>
<dbReference type="InterPro" id="IPR036361">
    <property type="entry name" value="SAP_dom_sf"/>
</dbReference>
<evidence type="ECO:0000259" key="2">
    <source>
        <dbReference type="PROSITE" id="PS50800"/>
    </source>
</evidence>
<accession>A0AB34JII6</accession>
<sequence>MAARLTEDAVKKMTVPKLRDSLEERGMDKSGLKAALMERLLVAVEAENALPTAAEVPPADTSPPPPAPPPQESPPAAPTPPTITLEETANPSVQPPARDPSPDTSGTKRKRTEDSDLPAKKAAAAVDPTPPSDVGPTVVPVVVPSVVPELPQPAAPTARDPLVAAPSQLNTSTHPQPEKSAAKPGERLPPPKMSGEEWAMLEDRHSELTGIAWCTIEFQ</sequence>
<dbReference type="SMART" id="SM00513">
    <property type="entry name" value="SAP"/>
    <property type="match status" value="1"/>
</dbReference>
<dbReference type="Gene3D" id="1.10.720.30">
    <property type="entry name" value="SAP domain"/>
    <property type="match status" value="1"/>
</dbReference>
<dbReference type="PROSITE" id="PS50800">
    <property type="entry name" value="SAP"/>
    <property type="match status" value="1"/>
</dbReference>
<feature type="compositionally biased region" description="Pro residues" evidence="1">
    <location>
        <begin position="60"/>
        <end position="81"/>
    </location>
</feature>
<evidence type="ECO:0000313" key="4">
    <source>
        <dbReference type="Proteomes" id="UP001515480"/>
    </source>
</evidence>
<feature type="region of interest" description="Disordered" evidence="1">
    <location>
        <begin position="51"/>
        <end position="195"/>
    </location>
</feature>
<proteinExistence type="predicted"/>
<organism evidence="3 4">
    <name type="scientific">Prymnesium parvum</name>
    <name type="common">Toxic golden alga</name>
    <dbReference type="NCBI Taxonomy" id="97485"/>
    <lineage>
        <taxon>Eukaryota</taxon>
        <taxon>Haptista</taxon>
        <taxon>Haptophyta</taxon>
        <taxon>Prymnesiophyceae</taxon>
        <taxon>Prymnesiales</taxon>
        <taxon>Prymnesiaceae</taxon>
        <taxon>Prymnesium</taxon>
    </lineage>
</organism>
<feature type="domain" description="SAP" evidence="2">
    <location>
        <begin position="10"/>
        <end position="44"/>
    </location>
</feature>
<dbReference type="Pfam" id="PF02037">
    <property type="entry name" value="SAP"/>
    <property type="match status" value="1"/>
</dbReference>
<dbReference type="InterPro" id="IPR003034">
    <property type="entry name" value="SAP_dom"/>
</dbReference>